<name>A0A9Q9IP71_9ACTN</name>
<evidence type="ECO:0000259" key="2">
    <source>
        <dbReference type="Pfam" id="PF03779"/>
    </source>
</evidence>
<keyword evidence="1" id="KW-0812">Transmembrane</keyword>
<organism evidence="3 4">
    <name type="scientific">Dactylosporangium aurantiacum</name>
    <dbReference type="NCBI Taxonomy" id="35754"/>
    <lineage>
        <taxon>Bacteria</taxon>
        <taxon>Bacillati</taxon>
        <taxon>Actinomycetota</taxon>
        <taxon>Actinomycetes</taxon>
        <taxon>Micromonosporales</taxon>
        <taxon>Micromonosporaceae</taxon>
        <taxon>Dactylosporangium</taxon>
    </lineage>
</organism>
<evidence type="ECO:0000313" key="4">
    <source>
        <dbReference type="Proteomes" id="UP001058003"/>
    </source>
</evidence>
<evidence type="ECO:0000313" key="3">
    <source>
        <dbReference type="EMBL" id="UWZ58638.1"/>
    </source>
</evidence>
<keyword evidence="1" id="KW-0472">Membrane</keyword>
<feature type="transmembrane region" description="Helical" evidence="1">
    <location>
        <begin position="88"/>
        <end position="110"/>
    </location>
</feature>
<feature type="transmembrane region" description="Helical" evidence="1">
    <location>
        <begin position="31"/>
        <end position="50"/>
    </location>
</feature>
<dbReference type="KEGG" id="daur:Daura_22190"/>
<dbReference type="EMBL" id="CP073767">
    <property type="protein sequence ID" value="UWZ58638.1"/>
    <property type="molecule type" value="Genomic_DNA"/>
</dbReference>
<dbReference type="Proteomes" id="UP001058003">
    <property type="component" value="Chromosome"/>
</dbReference>
<accession>A0A9Q9IP71</accession>
<dbReference type="OrthoDB" id="3638638at2"/>
<feature type="transmembrane region" description="Helical" evidence="1">
    <location>
        <begin position="62"/>
        <end position="81"/>
    </location>
</feature>
<dbReference type="Pfam" id="PF03779">
    <property type="entry name" value="SPW"/>
    <property type="match status" value="1"/>
</dbReference>
<dbReference type="AlphaFoldDB" id="A0A9Q9IP71"/>
<dbReference type="InterPro" id="IPR005530">
    <property type="entry name" value="SPW"/>
</dbReference>
<dbReference type="RefSeq" id="WP_033366787.1">
    <property type="nucleotide sequence ID" value="NZ_CP073767.1"/>
</dbReference>
<gene>
    <name evidence="3" type="ORF">Daura_22190</name>
</gene>
<keyword evidence="1" id="KW-1133">Transmembrane helix</keyword>
<reference evidence="3" key="1">
    <citation type="submission" date="2021-04" db="EMBL/GenBank/DDBJ databases">
        <title>Dactylosporangium aurantiacum NRRL B-8018 full assembly.</title>
        <authorList>
            <person name="Hartkoorn R.C."/>
            <person name="Beaudoing E."/>
            <person name="Hot D."/>
        </authorList>
    </citation>
    <scope>NUCLEOTIDE SEQUENCE</scope>
    <source>
        <strain evidence="3">NRRL B-8018</strain>
    </source>
</reference>
<feature type="domain" description="SPW repeat-containing integral membrane" evidence="2">
    <location>
        <begin position="34"/>
        <end position="131"/>
    </location>
</feature>
<feature type="transmembrane region" description="Helical" evidence="1">
    <location>
        <begin position="116"/>
        <end position="138"/>
    </location>
</feature>
<proteinExistence type="predicted"/>
<keyword evidence="4" id="KW-1185">Reference proteome</keyword>
<evidence type="ECO:0000256" key="1">
    <source>
        <dbReference type="SAM" id="Phobius"/>
    </source>
</evidence>
<protein>
    <submittedName>
        <fullName evidence="3">SPW repeat protein</fullName>
    </submittedName>
</protein>
<sequence>MADVAQFLTTHPDLADLEDRAARITASAQSVAIDGLVLLTGGWLAISPWVVHFNAIAPNLTVNNLILGILVTVVALGLTMAPARMYRLSWSMVAIGAWVIIAPFAIQQSASSAGLIWNNAVTGGAVVLLGLAAVGLLMRTGRGHRDARR</sequence>